<dbReference type="AlphaFoldDB" id="A0AB38FJI9"/>
<dbReference type="PANTHER" id="PTHR44688">
    <property type="entry name" value="DNA-BINDING TRANSCRIPTIONAL ACTIVATOR DEVR_DOSR"/>
    <property type="match status" value="1"/>
</dbReference>
<gene>
    <name evidence="6" type="primary">pknK_12</name>
    <name evidence="6" type="ORF">NCTC13229_05182</name>
</gene>
<dbReference type="GO" id="GO:0004674">
    <property type="term" value="F:protein serine/threonine kinase activity"/>
    <property type="evidence" value="ECO:0007669"/>
    <property type="project" value="UniProtKB-EC"/>
</dbReference>
<name>A0AB38FJI9_RHOWR</name>
<keyword evidence="2" id="KW-0238">DNA-binding</keyword>
<dbReference type="GO" id="GO:0003677">
    <property type="term" value="F:DNA binding"/>
    <property type="evidence" value="ECO:0007669"/>
    <property type="project" value="UniProtKB-KW"/>
</dbReference>
<feature type="domain" description="HTH luxR-type" evidence="5">
    <location>
        <begin position="829"/>
        <end position="897"/>
    </location>
</feature>
<dbReference type="SMART" id="SM00421">
    <property type="entry name" value="HTH_LUXR"/>
    <property type="match status" value="1"/>
</dbReference>
<dbReference type="PROSITE" id="PS50043">
    <property type="entry name" value="HTH_LUXR_2"/>
    <property type="match status" value="1"/>
</dbReference>
<dbReference type="SMART" id="SM00382">
    <property type="entry name" value="AAA"/>
    <property type="match status" value="1"/>
</dbReference>
<proteinExistence type="predicted"/>
<accession>A0AB38FJI9</accession>
<dbReference type="InterPro" id="IPR003593">
    <property type="entry name" value="AAA+_ATPase"/>
</dbReference>
<evidence type="ECO:0000256" key="3">
    <source>
        <dbReference type="ARBA" id="ARBA00023163"/>
    </source>
</evidence>
<sequence length="899" mass="95790">MQNPAVPDPAVPDRRGPGSLDPQHPRRPACSGDPLLTARFAVPAAPKILVRRQGLLDRLTAGTGGPVTLVAGPAGAGKTVLAAQWAREHTALPRPVWLTVEPGDAPGLFWAYVLEALHRGGVLPVEVGRPARAEQVDHSLLVRLADALAASRQPAILVLDQFDAVSAPEIAAGLHFVVTHAAGVLRLVLTTRTEPLLPLHRYRAHGDITEIRNADLMFTPAEVELLLRSHGLEISRADVALLAERTAGWAAGLRLSALAMQRSADPEAFIGAFAADRTTIADYLLSEVLAAQPPAAQELLLCACITDRIHPELVDLLTGRGDGDWTLARLARNHVFLDRVDGSAWYRLHPLFAEVLRAHLSQRYPGLEPRLRAQAARWFADTGRVADAVTQAAAAGDWQFAAGQLVDNLAVGRLLTGLDTARLAHAFAAMPADLPGAAPALVDAALRLADEDLTGCTAALTRADEFLRAGPAAPAPQLVRSMVGVLAGRAAGDLAATRQAATTADRLLHTVPQPLRGQHPEIPAMVLGGLGSAELGAGHLDRAEQILTDAVTASEQTGTEQPLRDSLGSLALVELLRGRLRQALAHSRRALAVAERSAVPPDDLVRLSHLVLAGVAAEHDDRVAAHTHLDLAIEPGSRPDPMTTATAAVICSRLATADGDWRGALEILRTAETALVHPPPQWAADELVIAASCAHLAHADTRAALDVLDAAPSGRPEHAVARARVQLATGHDTARALEVLADVPAGTSVPTRVQACLLRSQAAADDGHTDQARRLLQQALGLARPQKLRRVFVESGPWVHHWLRQNPQRANGHDWLPTPLDPGPLPADDLALPAVIESPTPRELDVLRQVAAMLTTEEIATELSISTNTVKTHLLRIYRKLGVTRRREAVHRARDLGIL</sequence>
<dbReference type="PANTHER" id="PTHR44688:SF16">
    <property type="entry name" value="DNA-BINDING TRANSCRIPTIONAL ACTIVATOR DEVR_DOSR"/>
    <property type="match status" value="1"/>
</dbReference>
<dbReference type="InterPro" id="IPR041617">
    <property type="entry name" value="TPR_MalT"/>
</dbReference>
<dbReference type="InterPro" id="IPR000792">
    <property type="entry name" value="Tscrpt_reg_LuxR_C"/>
</dbReference>
<comment type="caution">
    <text evidence="6">The sequence shown here is derived from an EMBL/GenBank/DDBJ whole genome shotgun (WGS) entry which is preliminary data.</text>
</comment>
<feature type="compositionally biased region" description="Pro residues" evidence="4">
    <location>
        <begin position="1"/>
        <end position="10"/>
    </location>
</feature>
<dbReference type="Pfam" id="PF00196">
    <property type="entry name" value="GerE"/>
    <property type="match status" value="1"/>
</dbReference>
<keyword evidence="1" id="KW-0805">Transcription regulation</keyword>
<organism evidence="6 7">
    <name type="scientific">Rhodococcus wratislaviensis</name>
    <name type="common">Tsukamurella wratislaviensis</name>
    <dbReference type="NCBI Taxonomy" id="44752"/>
    <lineage>
        <taxon>Bacteria</taxon>
        <taxon>Bacillati</taxon>
        <taxon>Actinomycetota</taxon>
        <taxon>Actinomycetes</taxon>
        <taxon>Mycobacteriales</taxon>
        <taxon>Nocardiaceae</taxon>
        <taxon>Rhodococcus</taxon>
    </lineage>
</organism>
<dbReference type="Gene3D" id="1.25.40.10">
    <property type="entry name" value="Tetratricopeptide repeat domain"/>
    <property type="match status" value="1"/>
</dbReference>
<dbReference type="InterPro" id="IPR027417">
    <property type="entry name" value="P-loop_NTPase"/>
</dbReference>
<dbReference type="InterPro" id="IPR016032">
    <property type="entry name" value="Sig_transdc_resp-reg_C-effctor"/>
</dbReference>
<evidence type="ECO:0000313" key="6">
    <source>
        <dbReference type="EMBL" id="SPZ41671.1"/>
    </source>
</evidence>
<dbReference type="Gene3D" id="3.40.50.300">
    <property type="entry name" value="P-loop containing nucleotide triphosphate hydrolases"/>
    <property type="match status" value="1"/>
</dbReference>
<dbReference type="SUPFAM" id="SSF46894">
    <property type="entry name" value="C-terminal effector domain of the bipartite response regulators"/>
    <property type="match status" value="1"/>
</dbReference>
<dbReference type="EC" id="2.7.11.1" evidence="6"/>
<dbReference type="CDD" id="cd06170">
    <property type="entry name" value="LuxR_C_like"/>
    <property type="match status" value="1"/>
</dbReference>
<dbReference type="PRINTS" id="PR00038">
    <property type="entry name" value="HTHLUXR"/>
</dbReference>
<dbReference type="Gene3D" id="1.10.10.10">
    <property type="entry name" value="Winged helix-like DNA-binding domain superfamily/Winged helix DNA-binding domain"/>
    <property type="match status" value="1"/>
</dbReference>
<evidence type="ECO:0000256" key="4">
    <source>
        <dbReference type="SAM" id="MobiDB-lite"/>
    </source>
</evidence>
<dbReference type="InterPro" id="IPR059106">
    <property type="entry name" value="WHD_MalT"/>
</dbReference>
<keyword evidence="3" id="KW-0804">Transcription</keyword>
<dbReference type="InterPro" id="IPR011990">
    <property type="entry name" value="TPR-like_helical_dom_sf"/>
</dbReference>
<reference evidence="6 7" key="1">
    <citation type="submission" date="2018-06" db="EMBL/GenBank/DDBJ databases">
        <authorList>
            <consortium name="Pathogen Informatics"/>
            <person name="Doyle S."/>
        </authorList>
    </citation>
    <scope>NUCLEOTIDE SEQUENCE [LARGE SCALE GENOMIC DNA]</scope>
    <source>
        <strain evidence="6 7">NCTC13229</strain>
    </source>
</reference>
<dbReference type="SUPFAM" id="SSF48452">
    <property type="entry name" value="TPR-like"/>
    <property type="match status" value="1"/>
</dbReference>
<dbReference type="EMBL" id="UAUI01000024">
    <property type="protein sequence ID" value="SPZ41671.1"/>
    <property type="molecule type" value="Genomic_DNA"/>
</dbReference>
<evidence type="ECO:0000256" key="1">
    <source>
        <dbReference type="ARBA" id="ARBA00023015"/>
    </source>
</evidence>
<dbReference type="SUPFAM" id="SSF52540">
    <property type="entry name" value="P-loop containing nucleoside triphosphate hydrolases"/>
    <property type="match status" value="1"/>
</dbReference>
<dbReference type="InterPro" id="IPR036388">
    <property type="entry name" value="WH-like_DNA-bd_sf"/>
</dbReference>
<keyword evidence="6" id="KW-0808">Transferase</keyword>
<evidence type="ECO:0000259" key="5">
    <source>
        <dbReference type="PROSITE" id="PS50043"/>
    </source>
</evidence>
<feature type="region of interest" description="Disordered" evidence="4">
    <location>
        <begin position="1"/>
        <end position="32"/>
    </location>
</feature>
<evidence type="ECO:0000256" key="2">
    <source>
        <dbReference type="ARBA" id="ARBA00023125"/>
    </source>
</evidence>
<dbReference type="GO" id="GO:0006355">
    <property type="term" value="P:regulation of DNA-templated transcription"/>
    <property type="evidence" value="ECO:0007669"/>
    <property type="project" value="InterPro"/>
</dbReference>
<protein>
    <submittedName>
        <fullName evidence="6">ATP-dependent transcriptional regulator</fullName>
        <ecNumber evidence="6">2.7.11.1</ecNumber>
    </submittedName>
</protein>
<evidence type="ECO:0000313" key="7">
    <source>
        <dbReference type="Proteomes" id="UP000251211"/>
    </source>
</evidence>
<dbReference type="Pfam" id="PF25873">
    <property type="entry name" value="WHD_MalT"/>
    <property type="match status" value="1"/>
</dbReference>
<dbReference type="Proteomes" id="UP000251211">
    <property type="component" value="Unassembled WGS sequence"/>
</dbReference>
<dbReference type="Pfam" id="PF17874">
    <property type="entry name" value="TPR_MalT"/>
    <property type="match status" value="1"/>
</dbReference>